<evidence type="ECO:0000313" key="2">
    <source>
        <dbReference type="Proteomes" id="UP000519115"/>
    </source>
</evidence>
<evidence type="ECO:0000313" key="1">
    <source>
        <dbReference type="EMBL" id="NXJ57438.1"/>
    </source>
</evidence>
<dbReference type="PANTHER" id="PTHR10424">
    <property type="entry name" value="VIRAL ENVELOPE PROTEIN"/>
    <property type="match status" value="1"/>
</dbReference>
<dbReference type="Proteomes" id="UP000519115">
    <property type="component" value="Unassembled WGS sequence"/>
</dbReference>
<dbReference type="EMBL" id="VXAF01001169">
    <property type="protein sequence ID" value="NXJ57438.1"/>
    <property type="molecule type" value="Genomic_DNA"/>
</dbReference>
<protein>
    <submittedName>
        <fullName evidence="1">ENR1 protein</fullName>
    </submittedName>
</protein>
<dbReference type="AlphaFoldDB" id="A0A7L0CE78"/>
<accession>A0A7L0CE78</accession>
<keyword evidence="2" id="KW-1185">Reference proteome</keyword>
<dbReference type="Gene3D" id="1.10.287.210">
    <property type="match status" value="1"/>
</dbReference>
<dbReference type="SUPFAM" id="SSF58069">
    <property type="entry name" value="Virus ectodomain"/>
    <property type="match status" value="1"/>
</dbReference>
<feature type="non-terminal residue" evidence="1">
    <location>
        <position position="1"/>
    </location>
</feature>
<gene>
    <name evidence="1" type="primary">Erv31_5</name>
    <name evidence="1" type="ORF">SPITYR_R16179</name>
</gene>
<reference evidence="1 2" key="1">
    <citation type="submission" date="2019-09" db="EMBL/GenBank/DDBJ databases">
        <title>Bird 10,000 Genomes (B10K) Project - Family phase.</title>
        <authorList>
            <person name="Zhang G."/>
        </authorList>
    </citation>
    <scope>NUCLEOTIDE SEQUENCE [LARGE SCALE GENOMIC DNA]</scope>
    <source>
        <strain evidence="1">B10K-DU-007-42</strain>
        <tissue evidence="1">Muscle</tissue>
    </source>
</reference>
<sequence length="58" mass="6511">NLNHIIRLQAVLEIITNETTRALDLLVDQATQMRTAILQHHMVLDYLLAEEGGVCGKL</sequence>
<dbReference type="PANTHER" id="PTHR10424:SF68">
    <property type="entry name" value="ENDOGENOUS RETROVIRUS GROUP 3 MEMBER 1 ENV POLYPROTEIN"/>
    <property type="match status" value="1"/>
</dbReference>
<proteinExistence type="predicted"/>
<feature type="non-terminal residue" evidence="1">
    <location>
        <position position="58"/>
    </location>
</feature>
<organism evidence="1 2">
    <name type="scientific">Spizaetus tyrannus</name>
    <name type="common">black hawk-eagle</name>
    <dbReference type="NCBI Taxonomy" id="252798"/>
    <lineage>
        <taxon>Eukaryota</taxon>
        <taxon>Metazoa</taxon>
        <taxon>Chordata</taxon>
        <taxon>Craniata</taxon>
        <taxon>Vertebrata</taxon>
        <taxon>Euteleostomi</taxon>
        <taxon>Archelosauria</taxon>
        <taxon>Archosauria</taxon>
        <taxon>Dinosauria</taxon>
        <taxon>Saurischia</taxon>
        <taxon>Theropoda</taxon>
        <taxon>Coelurosauria</taxon>
        <taxon>Aves</taxon>
        <taxon>Neognathae</taxon>
        <taxon>Neoaves</taxon>
        <taxon>Telluraves</taxon>
        <taxon>Accipitrimorphae</taxon>
        <taxon>Accipitriformes</taxon>
        <taxon>Accipitridae</taxon>
        <taxon>Accipitrinae</taxon>
        <taxon>Spizaetus</taxon>
    </lineage>
</organism>
<comment type="caution">
    <text evidence="1">The sequence shown here is derived from an EMBL/GenBank/DDBJ whole genome shotgun (WGS) entry which is preliminary data.</text>
</comment>
<name>A0A7L0CE78_9AVES</name>
<dbReference type="InterPro" id="IPR018154">
    <property type="entry name" value="TLV/ENV_coat_polyprotein"/>
</dbReference>